<keyword evidence="7 8" id="KW-0472">Membrane</keyword>
<dbReference type="InterPro" id="IPR013525">
    <property type="entry name" value="ABC2_TM"/>
</dbReference>
<dbReference type="AlphaFoldDB" id="A0A0U4FAU7"/>
<dbReference type="STRING" id="1472767.AOX59_15875"/>
<feature type="transmembrane region" description="Helical" evidence="8">
    <location>
        <begin position="149"/>
        <end position="168"/>
    </location>
</feature>
<reference evidence="10 11" key="1">
    <citation type="submission" date="2016-01" db="EMBL/GenBank/DDBJ databases">
        <title>Complete genome sequence of strain Lentibacillus amyloliquefaciens LAM0015T isolated from saline sediment.</title>
        <authorList>
            <person name="Wang J.-L."/>
            <person name="He M.-X."/>
        </authorList>
    </citation>
    <scope>NUCLEOTIDE SEQUENCE [LARGE SCALE GENOMIC DNA]</scope>
    <source>
        <strain evidence="10 11">LAM0015</strain>
    </source>
</reference>
<name>A0A0U4FAU7_9BACI</name>
<dbReference type="PANTHER" id="PTHR30294:SF38">
    <property type="entry name" value="TRANSPORT PERMEASE PROTEIN"/>
    <property type="match status" value="1"/>
</dbReference>
<evidence type="ECO:0000256" key="8">
    <source>
        <dbReference type="SAM" id="Phobius"/>
    </source>
</evidence>
<evidence type="ECO:0000256" key="7">
    <source>
        <dbReference type="ARBA" id="ARBA00023136"/>
    </source>
</evidence>
<evidence type="ECO:0000256" key="6">
    <source>
        <dbReference type="ARBA" id="ARBA00022989"/>
    </source>
</evidence>
<evidence type="ECO:0000313" key="10">
    <source>
        <dbReference type="EMBL" id="ALX49923.1"/>
    </source>
</evidence>
<accession>A0A0U4FAU7</accession>
<evidence type="ECO:0000256" key="3">
    <source>
        <dbReference type="ARBA" id="ARBA00022448"/>
    </source>
</evidence>
<dbReference type="InterPro" id="IPR047817">
    <property type="entry name" value="ABC2_TM_bact-type"/>
</dbReference>
<feature type="transmembrane region" description="Helical" evidence="8">
    <location>
        <begin position="220"/>
        <end position="244"/>
    </location>
</feature>
<dbReference type="OrthoDB" id="9776218at2"/>
<feature type="domain" description="ABC transmembrane type-2" evidence="9">
    <location>
        <begin position="96"/>
        <end position="335"/>
    </location>
</feature>
<keyword evidence="5 8" id="KW-0812">Transmembrane</keyword>
<keyword evidence="4" id="KW-1003">Cell membrane</keyword>
<keyword evidence="11" id="KW-1185">Reference proteome</keyword>
<dbReference type="PANTHER" id="PTHR30294">
    <property type="entry name" value="MEMBRANE COMPONENT OF ABC TRANSPORTER YHHJ-RELATED"/>
    <property type="match status" value="1"/>
</dbReference>
<feature type="transmembrane region" description="Helical" evidence="8">
    <location>
        <begin position="189"/>
        <end position="214"/>
    </location>
</feature>
<evidence type="ECO:0000256" key="1">
    <source>
        <dbReference type="ARBA" id="ARBA00004651"/>
    </source>
</evidence>
<comment type="subcellular location">
    <subcellularLocation>
        <location evidence="1">Cell membrane</location>
        <topology evidence="1">Multi-pass membrane protein</topology>
    </subcellularLocation>
</comment>
<evidence type="ECO:0000256" key="2">
    <source>
        <dbReference type="ARBA" id="ARBA00007783"/>
    </source>
</evidence>
<dbReference type="PROSITE" id="PS51012">
    <property type="entry name" value="ABC_TM2"/>
    <property type="match status" value="1"/>
</dbReference>
<proteinExistence type="inferred from homology"/>
<dbReference type="InterPro" id="IPR051449">
    <property type="entry name" value="ABC-2_transporter_component"/>
</dbReference>
<dbReference type="Proteomes" id="UP000050331">
    <property type="component" value="Chromosome"/>
</dbReference>
<keyword evidence="6 8" id="KW-1133">Transmembrane helix</keyword>
<dbReference type="EMBL" id="CP013862">
    <property type="protein sequence ID" value="ALX49923.1"/>
    <property type="molecule type" value="Genomic_DNA"/>
</dbReference>
<evidence type="ECO:0000256" key="4">
    <source>
        <dbReference type="ARBA" id="ARBA00022475"/>
    </source>
</evidence>
<dbReference type="KEGG" id="lao:AOX59_15875"/>
<evidence type="ECO:0000259" key="9">
    <source>
        <dbReference type="PROSITE" id="PS51012"/>
    </source>
</evidence>
<evidence type="ECO:0000256" key="5">
    <source>
        <dbReference type="ARBA" id="ARBA00022692"/>
    </source>
</evidence>
<evidence type="ECO:0000313" key="11">
    <source>
        <dbReference type="Proteomes" id="UP000050331"/>
    </source>
</evidence>
<dbReference type="RefSeq" id="WP_068446894.1">
    <property type="nucleotide sequence ID" value="NZ_CP013862.1"/>
</dbReference>
<feature type="transmembrane region" description="Helical" evidence="8">
    <location>
        <begin position="21"/>
        <end position="39"/>
    </location>
</feature>
<dbReference type="GO" id="GO:0140359">
    <property type="term" value="F:ABC-type transporter activity"/>
    <property type="evidence" value="ECO:0007669"/>
    <property type="project" value="InterPro"/>
</dbReference>
<comment type="similarity">
    <text evidence="2">Belongs to the ABC-2 integral membrane protein family.</text>
</comment>
<organism evidence="10 11">
    <name type="scientific">Lentibacillus amyloliquefaciens</name>
    <dbReference type="NCBI Taxonomy" id="1472767"/>
    <lineage>
        <taxon>Bacteria</taxon>
        <taxon>Bacillati</taxon>
        <taxon>Bacillota</taxon>
        <taxon>Bacilli</taxon>
        <taxon>Bacillales</taxon>
        <taxon>Bacillaceae</taxon>
        <taxon>Lentibacillus</taxon>
    </lineage>
</organism>
<protein>
    <submittedName>
        <fullName evidence="10">ABC transporter permease</fullName>
    </submittedName>
</protein>
<dbReference type="Pfam" id="PF12698">
    <property type="entry name" value="ABC2_membrane_3"/>
    <property type="match status" value="1"/>
</dbReference>
<feature type="transmembrane region" description="Helical" evidence="8">
    <location>
        <begin position="314"/>
        <end position="332"/>
    </location>
</feature>
<dbReference type="GO" id="GO:0005886">
    <property type="term" value="C:plasma membrane"/>
    <property type="evidence" value="ECO:0007669"/>
    <property type="project" value="UniProtKB-SubCell"/>
</dbReference>
<sequence length="338" mass="37389">MRIQAIIKRVIRQFLRDKRSIALMMVAPLLVMTLLWIVLDMEDYVPTIAVTDAPQPMQEALEEQDASILESDAARGKIALENENADAHLLFDNNRSELTMEGSNPTATSAVQNVISSAVKQLNPNAPDLNVSFLHGSSDLNLFDNTGSVLIGFFVFFFVFIIGGVSFLRERTQGTLERMMATPLRRWEIVAGYLLGFGIFIIIQSIIIAAYSIYVLDIYMAGSFLSVLVITFLMAITALSLGTLLSAYAKNEFQMIQFIPVVIVPQVFFSGVFPIESVEWINAIGKIMPLTYGADALKAIMIRGEGLNVVTVDIAVLIGFSIGFIILNIMALKRHRTL</sequence>
<gene>
    <name evidence="10" type="ORF">AOX59_15875</name>
</gene>
<feature type="transmembrane region" description="Helical" evidence="8">
    <location>
        <begin position="256"/>
        <end position="275"/>
    </location>
</feature>
<keyword evidence="3" id="KW-0813">Transport</keyword>